<reference evidence="1 2" key="1">
    <citation type="submission" date="2022-10" db="EMBL/GenBank/DDBJ databases">
        <authorList>
            <person name="Cortes-Martin A."/>
            <person name="Buttimer C.T.H."/>
            <person name="Hill C."/>
        </authorList>
    </citation>
    <scope>NUCLEOTIDE SEQUENCE [LARGE SCALE GENOMIC DNA]</scope>
</reference>
<evidence type="ECO:0000313" key="2">
    <source>
        <dbReference type="Proteomes" id="UP001236076"/>
    </source>
</evidence>
<evidence type="ECO:0000313" key="1">
    <source>
        <dbReference type="EMBL" id="UZZ64405.1"/>
    </source>
</evidence>
<proteinExistence type="predicted"/>
<dbReference type="EMBL" id="OP744025">
    <property type="protein sequence ID" value="UZZ64405.1"/>
    <property type="molecule type" value="Genomic_DNA"/>
</dbReference>
<organism evidence="1 2">
    <name type="scientific">Escherichia phage A5-4</name>
    <dbReference type="NCBI Taxonomy" id="2996162"/>
    <lineage>
        <taxon>Viruses</taxon>
        <taxon>Duplodnaviria</taxon>
        <taxon>Heunggongvirae</taxon>
        <taxon>Uroviricota</taxon>
        <taxon>Caudoviricetes</taxon>
        <taxon>Vequintavirinae</taxon>
    </lineage>
</organism>
<gene>
    <name evidence="1" type="ORF">A54_165</name>
</gene>
<protein>
    <submittedName>
        <fullName evidence="1">Uncharacterized protein</fullName>
    </submittedName>
</protein>
<accession>A0AAE9PV09</accession>
<name>A0AAE9PV09_9CAUD</name>
<dbReference type="Proteomes" id="UP001236076">
    <property type="component" value="Segment"/>
</dbReference>
<keyword evidence="2" id="KW-1185">Reference proteome</keyword>
<sequence>MKFISWFFIDRWTFKRQAKRFGTSYPGCGTEIYMAALRNNLAGCRDNKYIAKDMFNILNKYN</sequence>